<protein>
    <submittedName>
        <fullName evidence="1">Transcriptional regulator</fullName>
    </submittedName>
</protein>
<dbReference type="PATRIC" id="fig|1423748.3.peg.1040"/>
<dbReference type="AlphaFoldDB" id="A0A0R1NSA8"/>
<name>A0A0R1NSA8_9LACO</name>
<dbReference type="EMBL" id="AZEL01000027">
    <property type="protein sequence ID" value="KRL22966.1"/>
    <property type="molecule type" value="Genomic_DNA"/>
</dbReference>
<dbReference type="Proteomes" id="UP000051311">
    <property type="component" value="Unassembled WGS sequence"/>
</dbReference>
<dbReference type="eggNOG" id="ENOG5030A66">
    <property type="taxonomic scope" value="Bacteria"/>
</dbReference>
<evidence type="ECO:0000313" key="1">
    <source>
        <dbReference type="EMBL" id="KRL22966.1"/>
    </source>
</evidence>
<dbReference type="SUPFAM" id="SSF46785">
    <property type="entry name" value="Winged helix' DNA-binding domain"/>
    <property type="match status" value="1"/>
</dbReference>
<dbReference type="Gene3D" id="1.10.10.10">
    <property type="entry name" value="Winged helix-like DNA-binding domain superfamily/Winged helix DNA-binding domain"/>
    <property type="match status" value="1"/>
</dbReference>
<comment type="caution">
    <text evidence="1">The sequence shown here is derived from an EMBL/GenBank/DDBJ whole genome shotgun (WGS) entry which is preliminary data.</text>
</comment>
<proteinExistence type="predicted"/>
<organism evidence="1 2">
    <name type="scientific">Lactobacillus gallinarum DSM 10532 = JCM 2011</name>
    <dbReference type="NCBI Taxonomy" id="1423748"/>
    <lineage>
        <taxon>Bacteria</taxon>
        <taxon>Bacillati</taxon>
        <taxon>Bacillota</taxon>
        <taxon>Bacilli</taxon>
        <taxon>Lactobacillales</taxon>
        <taxon>Lactobacillaceae</taxon>
        <taxon>Lactobacillus</taxon>
    </lineage>
</organism>
<reference evidence="1 2" key="1">
    <citation type="journal article" date="2015" name="Genome Announc.">
        <title>Expanding the biotechnology potential of lactobacilli through comparative genomics of 213 strains and associated genera.</title>
        <authorList>
            <person name="Sun Z."/>
            <person name="Harris H.M."/>
            <person name="McCann A."/>
            <person name="Guo C."/>
            <person name="Argimon S."/>
            <person name="Zhang W."/>
            <person name="Yang X."/>
            <person name="Jeffery I.B."/>
            <person name="Cooney J.C."/>
            <person name="Kagawa T.F."/>
            <person name="Liu W."/>
            <person name="Song Y."/>
            <person name="Salvetti E."/>
            <person name="Wrobel A."/>
            <person name="Rasinkangas P."/>
            <person name="Parkhill J."/>
            <person name="Rea M.C."/>
            <person name="O'Sullivan O."/>
            <person name="Ritari J."/>
            <person name="Douillard F.P."/>
            <person name="Paul Ross R."/>
            <person name="Yang R."/>
            <person name="Briner A.E."/>
            <person name="Felis G.E."/>
            <person name="de Vos W.M."/>
            <person name="Barrangou R."/>
            <person name="Klaenhammer T.R."/>
            <person name="Caufield P.W."/>
            <person name="Cui Y."/>
            <person name="Zhang H."/>
            <person name="O'Toole P.W."/>
        </authorList>
    </citation>
    <scope>NUCLEOTIDE SEQUENCE [LARGE SCALE GENOMIC DNA]</scope>
    <source>
        <strain evidence="1 2">DSM 10532</strain>
    </source>
</reference>
<accession>A0A0R1NSA8</accession>
<evidence type="ECO:0000313" key="2">
    <source>
        <dbReference type="Proteomes" id="UP000051311"/>
    </source>
</evidence>
<gene>
    <name evidence="1" type="ORF">FC37_GL000994</name>
</gene>
<dbReference type="InterPro" id="IPR036388">
    <property type="entry name" value="WH-like_DNA-bd_sf"/>
</dbReference>
<sequence length="139" mass="15952">MKESEMMTESTIGSFFTRISNEVEKQMDADLKSFNISANELEILIELEHHKHGKTYDKLAKELHVTKDKVEELVKSLVAKDLVTDDNATVISTEDGKEVCKKVEKHRRETDQTITQMLSKDETIGLVNVLKKMLEKEEN</sequence>
<dbReference type="InterPro" id="IPR036390">
    <property type="entry name" value="WH_DNA-bd_sf"/>
</dbReference>